<dbReference type="InterPro" id="IPR003661">
    <property type="entry name" value="HisK_dim/P_dom"/>
</dbReference>
<evidence type="ECO:0000256" key="4">
    <source>
        <dbReference type="ARBA" id="ARBA00022553"/>
    </source>
</evidence>
<dbReference type="PROSITE" id="PS50109">
    <property type="entry name" value="HIS_KIN"/>
    <property type="match status" value="1"/>
</dbReference>
<dbReference type="Pfam" id="PF13426">
    <property type="entry name" value="PAS_9"/>
    <property type="match status" value="1"/>
</dbReference>
<dbReference type="NCBIfam" id="TIGR00229">
    <property type="entry name" value="sensory_box"/>
    <property type="match status" value="2"/>
</dbReference>
<dbReference type="SUPFAM" id="SSF47384">
    <property type="entry name" value="Homodimeric domain of signal transducing histidine kinase"/>
    <property type="match status" value="1"/>
</dbReference>
<protein>
    <recommendedName>
        <fullName evidence="3">histidine kinase</fullName>
        <ecNumber evidence="3">2.7.13.3</ecNumber>
    </recommendedName>
</protein>
<accession>A0A6L6XKK4</accession>
<dbReference type="Gene3D" id="1.10.287.130">
    <property type="match status" value="1"/>
</dbReference>
<comment type="subcellular location">
    <subcellularLocation>
        <location evidence="2">Cell membrane</location>
    </subcellularLocation>
</comment>
<evidence type="ECO:0000259" key="9">
    <source>
        <dbReference type="PROSITE" id="PS50112"/>
    </source>
</evidence>
<feature type="domain" description="PAS" evidence="9">
    <location>
        <begin position="133"/>
        <end position="202"/>
    </location>
</feature>
<evidence type="ECO:0000313" key="10">
    <source>
        <dbReference type="EMBL" id="MVQ47739.1"/>
    </source>
</evidence>
<comment type="caution">
    <text evidence="10">The sequence shown here is derived from an EMBL/GenBank/DDBJ whole genome shotgun (WGS) entry which is preliminary data.</text>
</comment>
<dbReference type="EC" id="2.7.13.3" evidence="3"/>
<sequence length="494" mass="52723">MTTSGLHGVVLGERLGAAVLELFDETDEARLLMGTDRRIVLVNKSCERLFGRSRDELVGGLARVLVPDRLFEDYDHVYRRLMAGEGGGTVSVNLWGVRADGREFPTRVVCRLLSASRDDPLLSIVVLDRTSVDDSAANAFLETVHSGNLVVDGSGRIVMANARAEEMFGYAEEQMVGEPVELLVPTDQRDAHVDLRGAFAARASRHVMNQGNRVVARRRDGAVFPVRVLLTSIGQGADVLVAASVLDVTEIEDLRGESDRLKSQFLANVSHELRTPLTSVIGGAEMLAEEVEAIEDPVLKERLSRYTSMIARGARRQHALVEDLLALTSVDRGEASGAGDLADLMVVVENVVHDYGPAARTAGLTLVADATGLPILVRADERWLNRAVDCLVANAVKFTPAGGTVEVSAGWASGGAWLEVADTGPGIPQEERERIFGRLSRGAAAIAGEVPGAGLGLPIARSVVESCGGQLVVVPPEPGEVGARLRMTLPGLDL</sequence>
<dbReference type="SUPFAM" id="SSF55785">
    <property type="entry name" value="PYP-like sensor domain (PAS domain)"/>
    <property type="match status" value="2"/>
</dbReference>
<name>A0A6L6XKK4_9ACTN</name>
<dbReference type="Pfam" id="PF00512">
    <property type="entry name" value="HisKA"/>
    <property type="match status" value="1"/>
</dbReference>
<dbReference type="SMART" id="SM00388">
    <property type="entry name" value="HisKA"/>
    <property type="match status" value="1"/>
</dbReference>
<dbReference type="InterPro" id="IPR003594">
    <property type="entry name" value="HATPase_dom"/>
</dbReference>
<dbReference type="SMART" id="SM00387">
    <property type="entry name" value="HATPase_c"/>
    <property type="match status" value="1"/>
</dbReference>
<keyword evidence="11" id="KW-1185">Reference proteome</keyword>
<dbReference type="PANTHER" id="PTHR43711:SF1">
    <property type="entry name" value="HISTIDINE KINASE 1"/>
    <property type="match status" value="1"/>
</dbReference>
<dbReference type="GO" id="GO:0006355">
    <property type="term" value="P:regulation of DNA-templated transcription"/>
    <property type="evidence" value="ECO:0007669"/>
    <property type="project" value="InterPro"/>
</dbReference>
<dbReference type="Proteomes" id="UP000473525">
    <property type="component" value="Unassembled WGS sequence"/>
</dbReference>
<dbReference type="InterPro" id="IPR036890">
    <property type="entry name" value="HATPase_C_sf"/>
</dbReference>
<dbReference type="SMART" id="SM00091">
    <property type="entry name" value="PAS"/>
    <property type="match status" value="2"/>
</dbReference>
<keyword evidence="5" id="KW-0808">Transferase</keyword>
<dbReference type="RefSeq" id="WP_157339855.1">
    <property type="nucleotide sequence ID" value="NZ_WSEK01000003.1"/>
</dbReference>
<dbReference type="InterPro" id="IPR005467">
    <property type="entry name" value="His_kinase_dom"/>
</dbReference>
<dbReference type="GO" id="GO:0005886">
    <property type="term" value="C:plasma membrane"/>
    <property type="evidence" value="ECO:0007669"/>
    <property type="project" value="UniProtKB-SubCell"/>
</dbReference>
<dbReference type="CDD" id="cd00130">
    <property type="entry name" value="PAS"/>
    <property type="match status" value="2"/>
</dbReference>
<evidence type="ECO:0000313" key="11">
    <source>
        <dbReference type="Proteomes" id="UP000473525"/>
    </source>
</evidence>
<dbReference type="InterPro" id="IPR000014">
    <property type="entry name" value="PAS"/>
</dbReference>
<proteinExistence type="predicted"/>
<dbReference type="AlphaFoldDB" id="A0A6L6XKK4"/>
<evidence type="ECO:0000256" key="5">
    <source>
        <dbReference type="ARBA" id="ARBA00022679"/>
    </source>
</evidence>
<dbReference type="GO" id="GO:0000155">
    <property type="term" value="F:phosphorelay sensor kinase activity"/>
    <property type="evidence" value="ECO:0007669"/>
    <property type="project" value="InterPro"/>
</dbReference>
<dbReference type="InterPro" id="IPR050736">
    <property type="entry name" value="Sensor_HK_Regulatory"/>
</dbReference>
<evidence type="ECO:0000256" key="6">
    <source>
        <dbReference type="ARBA" id="ARBA00022777"/>
    </source>
</evidence>
<dbReference type="Pfam" id="PF02518">
    <property type="entry name" value="HATPase_c"/>
    <property type="match status" value="1"/>
</dbReference>
<keyword evidence="6" id="KW-0418">Kinase</keyword>
<dbReference type="InterPro" id="IPR004358">
    <property type="entry name" value="Sig_transdc_His_kin-like_C"/>
</dbReference>
<organism evidence="10 11">
    <name type="scientific">Nocardioides agri</name>
    <dbReference type="NCBI Taxonomy" id="2682843"/>
    <lineage>
        <taxon>Bacteria</taxon>
        <taxon>Bacillati</taxon>
        <taxon>Actinomycetota</taxon>
        <taxon>Actinomycetes</taxon>
        <taxon>Propionibacteriales</taxon>
        <taxon>Nocardioidaceae</taxon>
        <taxon>Nocardioides</taxon>
    </lineage>
</organism>
<dbReference type="InterPro" id="IPR013767">
    <property type="entry name" value="PAS_fold"/>
</dbReference>
<dbReference type="EMBL" id="WSEK01000003">
    <property type="protein sequence ID" value="MVQ47739.1"/>
    <property type="molecule type" value="Genomic_DNA"/>
</dbReference>
<dbReference type="CDD" id="cd00082">
    <property type="entry name" value="HisKA"/>
    <property type="match status" value="1"/>
</dbReference>
<evidence type="ECO:0000259" key="8">
    <source>
        <dbReference type="PROSITE" id="PS50109"/>
    </source>
</evidence>
<gene>
    <name evidence="10" type="ORF">GON03_01000</name>
</gene>
<dbReference type="SUPFAM" id="SSF55874">
    <property type="entry name" value="ATPase domain of HSP90 chaperone/DNA topoisomerase II/histidine kinase"/>
    <property type="match status" value="1"/>
</dbReference>
<reference evidence="10 11" key="1">
    <citation type="submission" date="2019-12" db="EMBL/GenBank/DDBJ databases">
        <authorList>
            <person name="Huq M.A."/>
        </authorList>
    </citation>
    <scope>NUCLEOTIDE SEQUENCE [LARGE SCALE GENOMIC DNA]</scope>
    <source>
        <strain evidence="10 11">MAH-18</strain>
    </source>
</reference>
<dbReference type="InterPro" id="IPR035965">
    <property type="entry name" value="PAS-like_dom_sf"/>
</dbReference>
<dbReference type="Gene3D" id="3.30.565.10">
    <property type="entry name" value="Histidine kinase-like ATPase, C-terminal domain"/>
    <property type="match status" value="1"/>
</dbReference>
<dbReference type="PROSITE" id="PS50112">
    <property type="entry name" value="PAS"/>
    <property type="match status" value="2"/>
</dbReference>
<dbReference type="Pfam" id="PF00989">
    <property type="entry name" value="PAS"/>
    <property type="match status" value="1"/>
</dbReference>
<keyword evidence="7" id="KW-0902">Two-component regulatory system</keyword>
<dbReference type="InterPro" id="IPR036097">
    <property type="entry name" value="HisK_dim/P_sf"/>
</dbReference>
<dbReference type="PRINTS" id="PR00344">
    <property type="entry name" value="BCTRLSENSOR"/>
</dbReference>
<dbReference type="PANTHER" id="PTHR43711">
    <property type="entry name" value="TWO-COMPONENT HISTIDINE KINASE"/>
    <property type="match status" value="1"/>
</dbReference>
<feature type="domain" description="Histidine kinase" evidence="8">
    <location>
        <begin position="268"/>
        <end position="493"/>
    </location>
</feature>
<evidence type="ECO:0000256" key="7">
    <source>
        <dbReference type="ARBA" id="ARBA00023012"/>
    </source>
</evidence>
<feature type="domain" description="PAS" evidence="9">
    <location>
        <begin position="21"/>
        <end position="59"/>
    </location>
</feature>
<dbReference type="Gene3D" id="3.30.450.20">
    <property type="entry name" value="PAS domain"/>
    <property type="match status" value="2"/>
</dbReference>
<keyword evidence="4" id="KW-0597">Phosphoprotein</keyword>
<evidence type="ECO:0000256" key="1">
    <source>
        <dbReference type="ARBA" id="ARBA00000085"/>
    </source>
</evidence>
<comment type="catalytic activity">
    <reaction evidence="1">
        <text>ATP + protein L-histidine = ADP + protein N-phospho-L-histidine.</text>
        <dbReference type="EC" id="2.7.13.3"/>
    </reaction>
</comment>
<evidence type="ECO:0000256" key="2">
    <source>
        <dbReference type="ARBA" id="ARBA00004236"/>
    </source>
</evidence>
<evidence type="ECO:0000256" key="3">
    <source>
        <dbReference type="ARBA" id="ARBA00012438"/>
    </source>
</evidence>